<dbReference type="RefSeq" id="XP_038727366.1">
    <property type="nucleotide sequence ID" value="XM_038881788.1"/>
</dbReference>
<protein>
    <submittedName>
        <fullName evidence="2">Uncharacterized protein</fullName>
    </submittedName>
</protein>
<gene>
    <name evidence="2" type="ORF">EAE97_011273</name>
</gene>
<feature type="region of interest" description="Disordered" evidence="1">
    <location>
        <begin position="1"/>
        <end position="20"/>
    </location>
</feature>
<dbReference type="Proteomes" id="UP000710849">
    <property type="component" value="Unassembled WGS sequence"/>
</dbReference>
<keyword evidence="3" id="KW-1185">Reference proteome</keyword>
<evidence type="ECO:0000313" key="2">
    <source>
        <dbReference type="EMBL" id="KAF7921484.1"/>
    </source>
</evidence>
<sequence length="81" mass="8768">MADDRGLNGDSQGHRMSSKGGSEKIMLANLEIGSTISQVLAIMLDRHGLPLVLQPSLLMSKNRFKFGIYSTFQTLGFPGSV</sequence>
<dbReference type="GeneID" id="62154861"/>
<dbReference type="AlphaFoldDB" id="A0A9P5HYC0"/>
<organism evidence="2 3">
    <name type="scientific">Botrytis byssoidea</name>
    <dbReference type="NCBI Taxonomy" id="139641"/>
    <lineage>
        <taxon>Eukaryota</taxon>
        <taxon>Fungi</taxon>
        <taxon>Dikarya</taxon>
        <taxon>Ascomycota</taxon>
        <taxon>Pezizomycotina</taxon>
        <taxon>Leotiomycetes</taxon>
        <taxon>Helotiales</taxon>
        <taxon>Sclerotiniaceae</taxon>
        <taxon>Botrytis</taxon>
    </lineage>
</organism>
<reference evidence="2 3" key="1">
    <citation type="journal article" date="2020" name="Genome Biol. Evol.">
        <title>Comparative genomics of Sclerotiniaceae.</title>
        <authorList>
            <person name="Valero Jimenez C.A."/>
            <person name="Steentjes M."/>
            <person name="Scholten O.E."/>
            <person name="Van Kan J.A.L."/>
        </authorList>
    </citation>
    <scope>NUCLEOTIDE SEQUENCE [LARGE SCALE GENOMIC DNA]</scope>
    <source>
        <strain evidence="2 3">MUCL 94</strain>
    </source>
</reference>
<proteinExistence type="predicted"/>
<evidence type="ECO:0000256" key="1">
    <source>
        <dbReference type="SAM" id="MobiDB-lite"/>
    </source>
</evidence>
<comment type="caution">
    <text evidence="2">The sequence shown here is derived from an EMBL/GenBank/DDBJ whole genome shotgun (WGS) entry which is preliminary data.</text>
</comment>
<dbReference type="EMBL" id="RCSW01000035">
    <property type="protein sequence ID" value="KAF7921484.1"/>
    <property type="molecule type" value="Genomic_DNA"/>
</dbReference>
<accession>A0A9P5HYC0</accession>
<evidence type="ECO:0000313" key="3">
    <source>
        <dbReference type="Proteomes" id="UP000710849"/>
    </source>
</evidence>
<name>A0A9P5HYC0_9HELO</name>